<dbReference type="Pfam" id="PF01522">
    <property type="entry name" value="Polysacc_deac_1"/>
    <property type="match status" value="1"/>
</dbReference>
<dbReference type="Gene3D" id="3.20.20.370">
    <property type="entry name" value="Glycoside hydrolase/deacetylase"/>
    <property type="match status" value="1"/>
</dbReference>
<dbReference type="GO" id="GO:0016810">
    <property type="term" value="F:hydrolase activity, acting on carbon-nitrogen (but not peptide) bonds"/>
    <property type="evidence" value="ECO:0007669"/>
    <property type="project" value="InterPro"/>
</dbReference>
<evidence type="ECO:0000313" key="5">
    <source>
        <dbReference type="Proteomes" id="UP000317036"/>
    </source>
</evidence>
<dbReference type="PANTHER" id="PTHR10587">
    <property type="entry name" value="GLYCOSYL TRANSFERASE-RELATED"/>
    <property type="match status" value="1"/>
</dbReference>
<evidence type="ECO:0000256" key="2">
    <source>
        <dbReference type="SAM" id="Phobius"/>
    </source>
</evidence>
<dbReference type="OrthoDB" id="2649545at2"/>
<feature type="transmembrane region" description="Helical" evidence="2">
    <location>
        <begin position="16"/>
        <end position="39"/>
    </location>
</feature>
<dbReference type="Proteomes" id="UP000317036">
    <property type="component" value="Unassembled WGS sequence"/>
</dbReference>
<keyword evidence="2" id="KW-1133">Transmembrane helix</keyword>
<reference evidence="4 5" key="1">
    <citation type="submission" date="2019-07" db="EMBL/GenBank/DDBJ databases">
        <authorList>
            <person name="Kim J."/>
        </authorList>
    </citation>
    <scope>NUCLEOTIDE SEQUENCE [LARGE SCALE GENOMIC DNA]</scope>
    <source>
        <strain evidence="4 5">JC52</strain>
    </source>
</reference>
<keyword evidence="5" id="KW-1185">Reference proteome</keyword>
<evidence type="ECO:0000256" key="1">
    <source>
        <dbReference type="SAM" id="MobiDB-lite"/>
    </source>
</evidence>
<sequence>MTVKIIREASLAKKSIGAAVLIVLILVNAYILSLLLPAFKEHPTVNAQEIAVPPVQAKQISGNASATPVALSDARAEEKKPRTEPLLGPPVPKTYPPPTKQAALTFDDGPDSKYTPQILDLLRDWDVKATFFVVGKQVNSHPQVLKRIAKEGHAIGNHSWDHADLTKVTPQHMKQEIESTDDAIAKLTGIAPTLFRAPYGATNEALKHTIKSADRHLIDWNVDTRDWAGTSPEDILEIVKKTVKPGSIILMHSFGGRDGNLSNTVEALPLVIDYLRENGYALVTVSDLNRK</sequence>
<proteinExistence type="predicted"/>
<dbReference type="InterPro" id="IPR002509">
    <property type="entry name" value="NODB_dom"/>
</dbReference>
<keyword evidence="2" id="KW-0472">Membrane</keyword>
<protein>
    <submittedName>
        <fullName evidence="4">Polysaccharide deacetylase family protein</fullName>
    </submittedName>
</protein>
<evidence type="ECO:0000313" key="4">
    <source>
        <dbReference type="EMBL" id="TVY06982.1"/>
    </source>
</evidence>
<accession>A0A559K4C2</accession>
<organism evidence="4 5">
    <name type="scientific">Paenibacillus cremeus</name>
    <dbReference type="NCBI Taxonomy" id="2163881"/>
    <lineage>
        <taxon>Bacteria</taxon>
        <taxon>Bacillati</taxon>
        <taxon>Bacillota</taxon>
        <taxon>Bacilli</taxon>
        <taxon>Bacillales</taxon>
        <taxon>Paenibacillaceae</taxon>
        <taxon>Paenibacillus</taxon>
    </lineage>
</organism>
<dbReference type="CDD" id="cd10917">
    <property type="entry name" value="CE4_NodB_like_6s_7s"/>
    <property type="match status" value="1"/>
</dbReference>
<comment type="caution">
    <text evidence="4">The sequence shown here is derived from an EMBL/GenBank/DDBJ whole genome shotgun (WGS) entry which is preliminary data.</text>
</comment>
<evidence type="ECO:0000259" key="3">
    <source>
        <dbReference type="PROSITE" id="PS51677"/>
    </source>
</evidence>
<feature type="domain" description="NodB homology" evidence="3">
    <location>
        <begin position="100"/>
        <end position="283"/>
    </location>
</feature>
<feature type="compositionally biased region" description="Basic and acidic residues" evidence="1">
    <location>
        <begin position="74"/>
        <end position="83"/>
    </location>
</feature>
<keyword evidence="2" id="KW-0812">Transmembrane</keyword>
<name>A0A559K4C2_9BACL</name>
<dbReference type="InterPro" id="IPR011330">
    <property type="entry name" value="Glyco_hydro/deAcase_b/a-brl"/>
</dbReference>
<dbReference type="InterPro" id="IPR050248">
    <property type="entry name" value="Polysacc_deacetylase_ArnD"/>
</dbReference>
<dbReference type="PROSITE" id="PS51677">
    <property type="entry name" value="NODB"/>
    <property type="match status" value="1"/>
</dbReference>
<gene>
    <name evidence="4" type="ORF">FPZ49_26475</name>
</gene>
<feature type="region of interest" description="Disordered" evidence="1">
    <location>
        <begin position="67"/>
        <end position="94"/>
    </location>
</feature>
<dbReference type="GO" id="GO:0005975">
    <property type="term" value="P:carbohydrate metabolic process"/>
    <property type="evidence" value="ECO:0007669"/>
    <property type="project" value="InterPro"/>
</dbReference>
<dbReference type="EMBL" id="VNJI01000045">
    <property type="protein sequence ID" value="TVY06982.1"/>
    <property type="molecule type" value="Genomic_DNA"/>
</dbReference>
<dbReference type="AlphaFoldDB" id="A0A559K4C2"/>
<dbReference type="SUPFAM" id="SSF88713">
    <property type="entry name" value="Glycoside hydrolase/deacetylase"/>
    <property type="match status" value="1"/>
</dbReference>